<reference evidence="1 2" key="1">
    <citation type="submission" date="2016-10" db="EMBL/GenBank/DDBJ databases">
        <authorList>
            <person name="de Groot N.N."/>
        </authorList>
    </citation>
    <scope>NUCLEOTIDE SEQUENCE [LARGE SCALE GENOMIC DNA]</scope>
    <source>
        <strain evidence="1 2">CGMCC 1.5337</strain>
    </source>
</reference>
<evidence type="ECO:0000313" key="1">
    <source>
        <dbReference type="EMBL" id="SEV91720.1"/>
    </source>
</evidence>
<keyword evidence="2" id="KW-1185">Reference proteome</keyword>
<protein>
    <submittedName>
        <fullName evidence="1">Phytanoyl-CoA dioxygenase (PhyH)</fullName>
    </submittedName>
</protein>
<evidence type="ECO:0000313" key="2">
    <source>
        <dbReference type="Proteomes" id="UP000198518"/>
    </source>
</evidence>
<organism evidence="1 2">
    <name type="scientific">Halobacterium jilantaiense</name>
    <dbReference type="NCBI Taxonomy" id="355548"/>
    <lineage>
        <taxon>Archaea</taxon>
        <taxon>Methanobacteriati</taxon>
        <taxon>Methanobacteriota</taxon>
        <taxon>Stenosarchaea group</taxon>
        <taxon>Halobacteria</taxon>
        <taxon>Halobacteriales</taxon>
        <taxon>Halobacteriaceae</taxon>
        <taxon>Halobacterium</taxon>
    </lineage>
</organism>
<dbReference type="Gene3D" id="2.60.120.620">
    <property type="entry name" value="q2cbj1_9rhob like domain"/>
    <property type="match status" value="1"/>
</dbReference>
<keyword evidence="1" id="KW-0560">Oxidoreductase</keyword>
<gene>
    <name evidence="1" type="ORF">SAMN04487945_0342</name>
</gene>
<name>A0A1I0MTW3_9EURY</name>
<accession>A0A1I0MTW3</accession>
<sequence length="234" mass="26164">MSVPTSQLATQLRKDGVVSYEGFWDAERCDRVRKEIESVLGGDGLTVSNEHDSYEELASAEEAILLDRSGTADEGMIDIFNIDYAVDDVREYKTNPDILEIINRATGNEYSVDNSNAYVNKSVTSTRGFHADTYSGKFKSFVYLTDVPDESYGPFSYVKGSHDKSKLQQTTNSLINRVKGNRSTDARNVEESEITKFTAEKGTLIIGNQAGYHRGWPQEEGYERMLITNSYTSA</sequence>
<dbReference type="Pfam" id="PF05721">
    <property type="entry name" value="PhyH"/>
    <property type="match status" value="1"/>
</dbReference>
<dbReference type="STRING" id="355548.SAMN04487945_0342"/>
<proteinExistence type="predicted"/>
<dbReference type="InterPro" id="IPR008775">
    <property type="entry name" value="Phytyl_CoA_dOase-like"/>
</dbReference>
<dbReference type="RefSeq" id="WP_143052125.1">
    <property type="nucleotide sequence ID" value="NZ_FOJA01000001.1"/>
</dbReference>
<dbReference type="EMBL" id="FOJA01000001">
    <property type="protein sequence ID" value="SEV91720.1"/>
    <property type="molecule type" value="Genomic_DNA"/>
</dbReference>
<dbReference type="SUPFAM" id="SSF51197">
    <property type="entry name" value="Clavaminate synthase-like"/>
    <property type="match status" value="1"/>
</dbReference>
<dbReference type="AlphaFoldDB" id="A0A1I0MTW3"/>
<dbReference type="GO" id="GO:0051213">
    <property type="term" value="F:dioxygenase activity"/>
    <property type="evidence" value="ECO:0007669"/>
    <property type="project" value="UniProtKB-KW"/>
</dbReference>
<keyword evidence="1" id="KW-0223">Dioxygenase</keyword>
<dbReference type="Proteomes" id="UP000198518">
    <property type="component" value="Unassembled WGS sequence"/>
</dbReference>
<dbReference type="OrthoDB" id="275603at2157"/>